<dbReference type="InterPro" id="IPR001568">
    <property type="entry name" value="RNase_T2-like"/>
</dbReference>
<gene>
    <name evidence="4" type="primary">rna</name>
    <name evidence="4" type="ORF">NCTC13315_02724</name>
</gene>
<dbReference type="Proteomes" id="UP000254968">
    <property type="component" value="Unassembled WGS sequence"/>
</dbReference>
<dbReference type="OrthoDB" id="4720638at2"/>
<feature type="signal peptide" evidence="3">
    <location>
        <begin position="1"/>
        <end position="18"/>
    </location>
</feature>
<dbReference type="InterPro" id="IPR036430">
    <property type="entry name" value="RNase_T2-like_sf"/>
</dbReference>
<dbReference type="AlphaFoldDB" id="A0A378I5X3"/>
<evidence type="ECO:0000313" key="4">
    <source>
        <dbReference type="EMBL" id="STX30160.1"/>
    </source>
</evidence>
<dbReference type="EMBL" id="UGNV01000001">
    <property type="protein sequence ID" value="STX30160.1"/>
    <property type="molecule type" value="Genomic_DNA"/>
</dbReference>
<dbReference type="InterPro" id="IPR033130">
    <property type="entry name" value="RNase_T2_His_AS_2"/>
</dbReference>
<keyword evidence="4" id="KW-0378">Hydrolase</keyword>
<dbReference type="PROSITE" id="PS00531">
    <property type="entry name" value="RNASE_T2_2"/>
    <property type="match status" value="1"/>
</dbReference>
<dbReference type="RefSeq" id="WP_115303882.1">
    <property type="nucleotide sequence ID" value="NZ_CAAAHO010000005.1"/>
</dbReference>
<evidence type="ECO:0000256" key="2">
    <source>
        <dbReference type="RuleBase" id="RU004328"/>
    </source>
</evidence>
<name>A0A378I5X3_9GAMM</name>
<feature type="chain" id="PRO_5016754918" evidence="3">
    <location>
        <begin position="19"/>
        <end position="336"/>
    </location>
</feature>
<organism evidence="4 5">
    <name type="scientific">Legionella beliardensis</name>
    <dbReference type="NCBI Taxonomy" id="91822"/>
    <lineage>
        <taxon>Bacteria</taxon>
        <taxon>Pseudomonadati</taxon>
        <taxon>Pseudomonadota</taxon>
        <taxon>Gammaproteobacteria</taxon>
        <taxon>Legionellales</taxon>
        <taxon>Legionellaceae</taxon>
        <taxon>Legionella</taxon>
    </lineage>
</organism>
<keyword evidence="3" id="KW-0732">Signal</keyword>
<dbReference type="GO" id="GO:0033897">
    <property type="term" value="F:ribonuclease T2 activity"/>
    <property type="evidence" value="ECO:0007669"/>
    <property type="project" value="InterPro"/>
</dbReference>
<proteinExistence type="inferred from homology"/>
<accession>A0A378I5X3</accession>
<dbReference type="GO" id="GO:0016787">
    <property type="term" value="F:hydrolase activity"/>
    <property type="evidence" value="ECO:0007669"/>
    <property type="project" value="UniProtKB-KW"/>
</dbReference>
<dbReference type="Gene3D" id="3.90.730.10">
    <property type="entry name" value="Ribonuclease T2-like"/>
    <property type="match status" value="1"/>
</dbReference>
<dbReference type="Pfam" id="PF00445">
    <property type="entry name" value="Ribonuclease_T2"/>
    <property type="match status" value="1"/>
</dbReference>
<dbReference type="GO" id="GO:0003723">
    <property type="term" value="F:RNA binding"/>
    <property type="evidence" value="ECO:0007669"/>
    <property type="project" value="InterPro"/>
</dbReference>
<evidence type="ECO:0000256" key="3">
    <source>
        <dbReference type="SAM" id="SignalP"/>
    </source>
</evidence>
<protein>
    <submittedName>
        <fullName evidence="4">Ribonuclease, T2 family</fullName>
        <ecNumber evidence="4">3.1.27.6</ecNumber>
    </submittedName>
</protein>
<dbReference type="EC" id="3.1.27.6" evidence="4"/>
<keyword evidence="5" id="KW-1185">Reference proteome</keyword>
<dbReference type="GO" id="GO:0006401">
    <property type="term" value="P:RNA catabolic process"/>
    <property type="evidence" value="ECO:0007669"/>
    <property type="project" value="TreeGrafter"/>
</dbReference>
<dbReference type="PANTHER" id="PTHR11240:SF22">
    <property type="entry name" value="RIBONUCLEASE T2"/>
    <property type="match status" value="1"/>
</dbReference>
<dbReference type="SUPFAM" id="SSF55895">
    <property type="entry name" value="Ribonuclease Rh-like"/>
    <property type="match status" value="1"/>
</dbReference>
<sequence>MKYWISLFVFIFSSHLLAAVPVTGSLQVTKNCAAYVSKNKKTNPDGLMILPNQQYEIKEINRPLNPDWLRIEVPGNWQYPERWVEANCGQANFVLQQQATCDKNPGMADAYIFALSWQPGFCQTYGYEAGKPECLQLASDSYQASHMVLHGLWPNQQECGQSYGFCGITPQNNHCDYPALAFDDQVAALMRVLMPSFAVGSCLERHEWYKHGSCQVLSSNDYFSLALRLTQEAQATSFGSYLHDHVGQRVPLAELREAIAQSFGEQAIYKVYLGCKNGYLVDIFIQLPALIPFTESLDSLVKKSKPLSRYDGCPALVGISNFSKKTFRLFDLNNYE</sequence>
<dbReference type="PANTHER" id="PTHR11240">
    <property type="entry name" value="RIBONUCLEASE T2"/>
    <property type="match status" value="1"/>
</dbReference>
<evidence type="ECO:0000313" key="5">
    <source>
        <dbReference type="Proteomes" id="UP000254968"/>
    </source>
</evidence>
<reference evidence="4 5" key="1">
    <citation type="submission" date="2018-06" db="EMBL/GenBank/DDBJ databases">
        <authorList>
            <consortium name="Pathogen Informatics"/>
            <person name="Doyle S."/>
        </authorList>
    </citation>
    <scope>NUCLEOTIDE SEQUENCE [LARGE SCALE GENOMIC DNA]</scope>
    <source>
        <strain evidence="4 5">NCTC13315</strain>
    </source>
</reference>
<evidence type="ECO:0000256" key="1">
    <source>
        <dbReference type="ARBA" id="ARBA00007469"/>
    </source>
</evidence>
<comment type="similarity">
    <text evidence="1 2">Belongs to the RNase T2 family.</text>
</comment>